<organism evidence="2 3">
    <name type="scientific">Tursiops truncatus</name>
    <name type="common">Atlantic bottle-nosed dolphin</name>
    <name type="synonym">Delphinus truncatus</name>
    <dbReference type="NCBI Taxonomy" id="9739"/>
    <lineage>
        <taxon>Eukaryota</taxon>
        <taxon>Metazoa</taxon>
        <taxon>Chordata</taxon>
        <taxon>Craniata</taxon>
        <taxon>Vertebrata</taxon>
        <taxon>Euteleostomi</taxon>
        <taxon>Mammalia</taxon>
        <taxon>Eutheria</taxon>
        <taxon>Laurasiatheria</taxon>
        <taxon>Artiodactyla</taxon>
        <taxon>Whippomorpha</taxon>
        <taxon>Cetacea</taxon>
        <taxon>Odontoceti</taxon>
        <taxon>Delphinidae</taxon>
        <taxon>Tursiops</taxon>
    </lineage>
</organism>
<keyword evidence="2" id="KW-1185">Reference proteome</keyword>
<dbReference type="InParanoid" id="A0A6J3RI15"/>
<evidence type="ECO:0000313" key="2">
    <source>
        <dbReference type="Proteomes" id="UP000245320"/>
    </source>
</evidence>
<gene>
    <name evidence="3" type="primary">LOC117312655</name>
</gene>
<evidence type="ECO:0000313" key="3">
    <source>
        <dbReference type="RefSeq" id="XP_033714257.1"/>
    </source>
</evidence>
<protein>
    <submittedName>
        <fullName evidence="3">Collagen alpha-1(I) chain-like</fullName>
    </submittedName>
</protein>
<evidence type="ECO:0000256" key="1">
    <source>
        <dbReference type="SAM" id="MobiDB-lite"/>
    </source>
</evidence>
<dbReference type="RefSeq" id="XP_033714257.1">
    <property type="nucleotide sequence ID" value="XM_033858366.1"/>
</dbReference>
<feature type="region of interest" description="Disordered" evidence="1">
    <location>
        <begin position="1"/>
        <end position="91"/>
    </location>
</feature>
<dbReference type="AlphaFoldDB" id="A0A6J3RI15"/>
<sequence>MAPRNPQPLHQGVAPQTQTGRLRGALFRTQKLGAAGPAGRGRPGGRRHPRLSQGPAGGAGRGARCAPRGVPGPPWVTGSSGGAGSGAGLEAEARGVSVTSWGTEGLPRSAELEAGVGAEAGGTGPKDVFWAVTGGVEGPPSRTGPYPGISRWVGGLGASVPWVSGASGPAEEEARGARGRGPSSAGSGLTSCGSRAASAGPCAGPALAPTPERRLPWGPLRRAAGEGMRGEGGGPRCAARGFSAPGPAHPSQTGRSKEGLLTPPGAAWARSTAQLGSEGVFPSVSQARPSSPHLRDCTTSLGSPGPGAASPMVQFKEEG</sequence>
<proteinExistence type="predicted"/>
<name>A0A6J3RI15_TURTR</name>
<feature type="region of interest" description="Disordered" evidence="1">
    <location>
        <begin position="164"/>
        <end position="265"/>
    </location>
</feature>
<reference evidence="3" key="1">
    <citation type="submission" date="2025-08" db="UniProtKB">
        <authorList>
            <consortium name="RefSeq"/>
        </authorList>
    </citation>
    <scope>IDENTIFICATION</scope>
    <source>
        <tissue evidence="3">Spleen</tissue>
    </source>
</reference>
<dbReference type="Proteomes" id="UP000245320">
    <property type="component" value="Chromosome 1"/>
</dbReference>
<feature type="region of interest" description="Disordered" evidence="1">
    <location>
        <begin position="279"/>
        <end position="319"/>
    </location>
</feature>
<accession>A0A6J3RI15</accession>